<evidence type="ECO:0000313" key="15">
    <source>
        <dbReference type="Proteomes" id="UP000672602"/>
    </source>
</evidence>
<evidence type="ECO:0000256" key="9">
    <source>
        <dbReference type="ARBA" id="ARBA00023136"/>
    </source>
</evidence>
<evidence type="ECO:0000256" key="6">
    <source>
        <dbReference type="ARBA" id="ARBA00022968"/>
    </source>
</evidence>
<evidence type="ECO:0000256" key="8">
    <source>
        <dbReference type="ARBA" id="ARBA00023004"/>
    </source>
</evidence>
<dbReference type="InterPro" id="IPR004329">
    <property type="entry name" value="CcmE"/>
</dbReference>
<keyword evidence="5 10" id="KW-0201">Cytochrome c-type biogenesis</keyword>
<organism evidence="14 15">
    <name type="scientific">Marivibrio halodurans</name>
    <dbReference type="NCBI Taxonomy" id="2039722"/>
    <lineage>
        <taxon>Bacteria</taxon>
        <taxon>Pseudomonadati</taxon>
        <taxon>Pseudomonadota</taxon>
        <taxon>Alphaproteobacteria</taxon>
        <taxon>Rhodospirillales</taxon>
        <taxon>Rhodospirillaceae</taxon>
        <taxon>Marivibrio</taxon>
    </lineage>
</organism>
<feature type="topological domain" description="Cytoplasmic" evidence="10">
    <location>
        <begin position="1"/>
        <end position="19"/>
    </location>
</feature>
<comment type="function">
    <text evidence="10">Heme chaperone required for the biogenesis of c-type cytochromes. Transiently binds heme delivered by CcmC and transfers the heme to apo-cytochromes in a process facilitated by CcmF and CcmH.</text>
</comment>
<gene>
    <name evidence="10 14" type="primary">ccmE</name>
    <name evidence="10" type="synonym">cycJ</name>
    <name evidence="14" type="ORF">KAJ83_13685</name>
</gene>
<dbReference type="EMBL" id="JAGMWN010000006">
    <property type="protein sequence ID" value="MBP5858065.1"/>
    <property type="molecule type" value="Genomic_DNA"/>
</dbReference>
<reference evidence="14" key="1">
    <citation type="submission" date="2021-04" db="EMBL/GenBank/DDBJ databases">
        <authorList>
            <person name="Zhang D.-C."/>
        </authorList>
    </citation>
    <scope>NUCLEOTIDE SEQUENCE</scope>
    <source>
        <strain evidence="14">CGMCC 1.15697</strain>
    </source>
</reference>
<comment type="similarity">
    <text evidence="10">Belongs to the CcmE/CycJ family.</text>
</comment>
<dbReference type="InterPro" id="IPR036127">
    <property type="entry name" value="CcmE-like_sf"/>
</dbReference>
<dbReference type="SUPFAM" id="SSF82093">
    <property type="entry name" value="Heme chaperone CcmE"/>
    <property type="match status" value="1"/>
</dbReference>
<dbReference type="GO" id="GO:0017004">
    <property type="term" value="P:cytochrome complex assembly"/>
    <property type="evidence" value="ECO:0007669"/>
    <property type="project" value="UniProtKB-KW"/>
</dbReference>
<accession>A0A8J7S0H8</accession>
<feature type="binding site" description="axial binding residue" evidence="10 11">
    <location>
        <position position="140"/>
    </location>
    <ligand>
        <name>heme</name>
        <dbReference type="ChEBI" id="CHEBI:30413"/>
    </ligand>
    <ligandPart>
        <name>Fe</name>
        <dbReference type="ChEBI" id="CHEBI:18248"/>
    </ligandPart>
</feature>
<dbReference type="NCBIfam" id="NF009727">
    <property type="entry name" value="PRK13254.1-1"/>
    <property type="match status" value="1"/>
</dbReference>
<evidence type="ECO:0000256" key="1">
    <source>
        <dbReference type="ARBA" id="ARBA00004370"/>
    </source>
</evidence>
<comment type="caution">
    <text evidence="14">The sequence shown here is derived from an EMBL/GenBank/DDBJ whole genome shotgun (WGS) entry which is preliminary data.</text>
</comment>
<keyword evidence="4 10" id="KW-0479">Metal-binding</keyword>
<keyword evidence="2 10" id="KW-0349">Heme</keyword>
<dbReference type="Proteomes" id="UP000672602">
    <property type="component" value="Unassembled WGS sequence"/>
</dbReference>
<dbReference type="PANTHER" id="PTHR34128:SF2">
    <property type="entry name" value="CYTOCHROME C-TYPE BIOGENESIS PROTEIN CCME HOMOLOG, MITOCHONDRIAL"/>
    <property type="match status" value="1"/>
</dbReference>
<dbReference type="GO" id="GO:0020037">
    <property type="term" value="F:heme binding"/>
    <property type="evidence" value="ECO:0007669"/>
    <property type="project" value="InterPro"/>
</dbReference>
<protein>
    <recommendedName>
        <fullName evidence="10">Cytochrome c-type biogenesis protein CcmE</fullName>
    </recommendedName>
    <alternativeName>
        <fullName evidence="10">Cytochrome c maturation protein E</fullName>
    </alternativeName>
    <alternativeName>
        <fullName evidence="10">Heme chaperone CcmE</fullName>
    </alternativeName>
</protein>
<dbReference type="GO" id="GO:0046872">
    <property type="term" value="F:metal ion binding"/>
    <property type="evidence" value="ECO:0007669"/>
    <property type="project" value="UniProtKB-KW"/>
</dbReference>
<comment type="subcellular location">
    <subcellularLocation>
        <location evidence="10">Cell membrane</location>
        <topology evidence="10">Single-pass type II membrane protein</topology>
    </subcellularLocation>
    <subcellularLocation>
        <location evidence="1">Membrane</location>
    </subcellularLocation>
</comment>
<dbReference type="GO" id="GO:0005886">
    <property type="term" value="C:plasma membrane"/>
    <property type="evidence" value="ECO:0007669"/>
    <property type="project" value="UniProtKB-SubCell"/>
</dbReference>
<dbReference type="GO" id="GO:0017003">
    <property type="term" value="P:protein-heme linkage"/>
    <property type="evidence" value="ECO:0007669"/>
    <property type="project" value="UniProtKB-UniRule"/>
</dbReference>
<evidence type="ECO:0000256" key="2">
    <source>
        <dbReference type="ARBA" id="ARBA00022617"/>
    </source>
</evidence>
<evidence type="ECO:0000256" key="12">
    <source>
        <dbReference type="SAM" id="MobiDB-lite"/>
    </source>
</evidence>
<keyword evidence="8 10" id="KW-0408">Iron</keyword>
<dbReference type="Gene3D" id="2.40.50.140">
    <property type="entry name" value="Nucleic acid-binding proteins"/>
    <property type="match status" value="1"/>
</dbReference>
<keyword evidence="9 10" id="KW-0472">Membrane</keyword>
<feature type="topological domain" description="Extracellular" evidence="10">
    <location>
        <begin position="41"/>
        <end position="174"/>
    </location>
</feature>
<keyword evidence="3 10" id="KW-0812">Transmembrane</keyword>
<evidence type="ECO:0000256" key="5">
    <source>
        <dbReference type="ARBA" id="ARBA00022748"/>
    </source>
</evidence>
<evidence type="ECO:0000256" key="3">
    <source>
        <dbReference type="ARBA" id="ARBA00022692"/>
    </source>
</evidence>
<proteinExistence type="inferred from homology"/>
<feature type="transmembrane region" description="Helical" evidence="13">
    <location>
        <begin position="20"/>
        <end position="41"/>
    </location>
</feature>
<dbReference type="AlphaFoldDB" id="A0A8J7S0H8"/>
<evidence type="ECO:0000313" key="14">
    <source>
        <dbReference type="EMBL" id="MBP5858065.1"/>
    </source>
</evidence>
<keyword evidence="7 10" id="KW-1133">Transmembrane helix</keyword>
<evidence type="ECO:0000256" key="11">
    <source>
        <dbReference type="PIRSR" id="PIRSR604329-50"/>
    </source>
</evidence>
<keyword evidence="15" id="KW-1185">Reference proteome</keyword>
<feature type="binding site" description="covalent" evidence="10 11">
    <location>
        <position position="136"/>
    </location>
    <ligand>
        <name>heme</name>
        <dbReference type="ChEBI" id="CHEBI:30413"/>
    </ligand>
</feature>
<dbReference type="InterPro" id="IPR012340">
    <property type="entry name" value="NA-bd_OB-fold"/>
</dbReference>
<dbReference type="HAMAP" id="MF_01959">
    <property type="entry name" value="CcmE"/>
    <property type="match status" value="1"/>
</dbReference>
<evidence type="ECO:0000256" key="4">
    <source>
        <dbReference type="ARBA" id="ARBA00022723"/>
    </source>
</evidence>
<evidence type="ECO:0000256" key="10">
    <source>
        <dbReference type="HAMAP-Rule" id="MF_01959"/>
    </source>
</evidence>
<dbReference type="NCBIfam" id="NF009731">
    <property type="entry name" value="PRK13254.1-5"/>
    <property type="match status" value="1"/>
</dbReference>
<dbReference type="PANTHER" id="PTHR34128">
    <property type="entry name" value="CYTOCHROME C-TYPE BIOGENESIS PROTEIN CCME HOMOLOG, MITOCHONDRIAL"/>
    <property type="match status" value="1"/>
</dbReference>
<keyword evidence="10" id="KW-1003">Cell membrane</keyword>
<dbReference type="Pfam" id="PF03100">
    <property type="entry name" value="CcmE"/>
    <property type="match status" value="1"/>
</dbReference>
<evidence type="ECO:0000256" key="7">
    <source>
        <dbReference type="ARBA" id="ARBA00022989"/>
    </source>
</evidence>
<sequence>MAASGGRGLSPARRRKRTRLYLVLGGLAFLALAVGLVLAGFRDNIVFFFGPSEVAAGKVDPGRTFRLGGLVKDGSLARPGGTDGAVLFTVTDNAAEVRVRFAGLLPDLFREGQGIVALGALDGEGLFVADEVLAKHDENYMPAEAVEAMKRAGTWQHGEGGPGTAEPGYAPEGQ</sequence>
<name>A0A8J7S0H8_9PROT</name>
<dbReference type="RefSeq" id="WP_210682644.1">
    <property type="nucleotide sequence ID" value="NZ_JAGMWN010000006.1"/>
</dbReference>
<keyword evidence="6 10" id="KW-0735">Signal-anchor</keyword>
<feature type="region of interest" description="Disordered" evidence="12">
    <location>
        <begin position="154"/>
        <end position="174"/>
    </location>
</feature>
<evidence type="ECO:0000256" key="13">
    <source>
        <dbReference type="SAM" id="Phobius"/>
    </source>
</evidence>